<feature type="transmembrane region" description="Helical" evidence="8">
    <location>
        <begin position="305"/>
        <end position="321"/>
    </location>
</feature>
<keyword evidence="3" id="KW-0813">Transport</keyword>
<evidence type="ECO:0000256" key="3">
    <source>
        <dbReference type="ARBA" id="ARBA00022448"/>
    </source>
</evidence>
<dbReference type="InterPro" id="IPR004761">
    <property type="entry name" value="Spore_GerAB"/>
</dbReference>
<evidence type="ECO:0000313" key="9">
    <source>
        <dbReference type="EMBL" id="MCZ8511548.1"/>
    </source>
</evidence>
<feature type="transmembrane region" description="Helical" evidence="8">
    <location>
        <begin position="86"/>
        <end position="106"/>
    </location>
</feature>
<feature type="transmembrane region" description="Helical" evidence="8">
    <location>
        <begin position="184"/>
        <end position="204"/>
    </location>
</feature>
<feature type="transmembrane region" description="Helical" evidence="8">
    <location>
        <begin position="271"/>
        <end position="293"/>
    </location>
</feature>
<comment type="similarity">
    <text evidence="2">Belongs to the amino acid-polyamine-organocation (APC) superfamily. Spore germination protein (SGP) (TC 2.A.3.9) family.</text>
</comment>
<sequence length="364" mass="40283">MKDTEKITGTQLGLILYIYVLSTLILSVPGVMVKLAKQDAWLSVFPSALTALLTIWVMITLANRYPGLTIIQYSSKIIGKWPGKCLGVYFSYYWFSFIGVLLYGHAGYVNTFLLPKTPIWVGTLAILILSALAVFAGIEVIGRCNEFLTPLIIAILIPLLILAIGDSDPGQLKPVLAEGIVPVLKGAFVPSGFMSQFFLLGWLLPFLNQPKKALKISLISLLGIVLFLFVIDLLTIMVLGPITGKLNYAFSGVIQYIGIQGSFERLEAIPVTIWVMGLFVKLSVTLFMLCYSLSQLFGIRSYRNIIAPVTLLSMVVSVWIFKNSAEYQSYINIYSFNAFFTQNLLPLALLLIDTLKRGVNKSLL</sequence>
<feature type="transmembrane region" description="Helical" evidence="8">
    <location>
        <begin position="118"/>
        <end position="140"/>
    </location>
</feature>
<evidence type="ECO:0000256" key="8">
    <source>
        <dbReference type="SAM" id="Phobius"/>
    </source>
</evidence>
<feature type="transmembrane region" description="Helical" evidence="8">
    <location>
        <begin position="216"/>
        <end position="239"/>
    </location>
</feature>
<dbReference type="PANTHER" id="PTHR34975:SF2">
    <property type="entry name" value="SPORE GERMINATION PROTEIN A2"/>
    <property type="match status" value="1"/>
</dbReference>
<dbReference type="PANTHER" id="PTHR34975">
    <property type="entry name" value="SPORE GERMINATION PROTEIN A2"/>
    <property type="match status" value="1"/>
</dbReference>
<evidence type="ECO:0000313" key="10">
    <source>
        <dbReference type="Proteomes" id="UP001527882"/>
    </source>
</evidence>
<keyword evidence="4" id="KW-0309">Germination</keyword>
<dbReference type="RefSeq" id="WP_269879946.1">
    <property type="nucleotide sequence ID" value="NZ_JAQAGZ010000002.1"/>
</dbReference>
<feature type="transmembrane region" description="Helical" evidence="8">
    <location>
        <begin position="12"/>
        <end position="32"/>
    </location>
</feature>
<accession>A0ABT4Q3V6</accession>
<feature type="transmembrane region" description="Helical" evidence="8">
    <location>
        <begin position="44"/>
        <end position="65"/>
    </location>
</feature>
<evidence type="ECO:0000256" key="4">
    <source>
        <dbReference type="ARBA" id="ARBA00022544"/>
    </source>
</evidence>
<name>A0ABT4Q3V6_9BACL</name>
<gene>
    <name evidence="9" type="ORF">O9H85_03680</name>
</gene>
<dbReference type="Gene3D" id="1.20.1740.10">
    <property type="entry name" value="Amino acid/polyamine transporter I"/>
    <property type="match status" value="1"/>
</dbReference>
<comment type="subcellular location">
    <subcellularLocation>
        <location evidence="1">Membrane</location>
        <topology evidence="1">Multi-pass membrane protein</topology>
    </subcellularLocation>
</comment>
<dbReference type="NCBIfam" id="TIGR00912">
    <property type="entry name" value="2A0309"/>
    <property type="match status" value="1"/>
</dbReference>
<evidence type="ECO:0000256" key="2">
    <source>
        <dbReference type="ARBA" id="ARBA00007998"/>
    </source>
</evidence>
<keyword evidence="10" id="KW-1185">Reference proteome</keyword>
<keyword evidence="6 8" id="KW-1133">Transmembrane helix</keyword>
<protein>
    <submittedName>
        <fullName evidence="9">Endospore germination permease</fullName>
    </submittedName>
</protein>
<evidence type="ECO:0000256" key="6">
    <source>
        <dbReference type="ARBA" id="ARBA00022989"/>
    </source>
</evidence>
<organism evidence="9 10">
    <name type="scientific">Paenibacillus gyeongsangnamensis</name>
    <dbReference type="NCBI Taxonomy" id="3388067"/>
    <lineage>
        <taxon>Bacteria</taxon>
        <taxon>Bacillati</taxon>
        <taxon>Bacillota</taxon>
        <taxon>Bacilli</taxon>
        <taxon>Bacillales</taxon>
        <taxon>Paenibacillaceae</taxon>
        <taxon>Paenibacillus</taxon>
    </lineage>
</organism>
<feature type="transmembrane region" description="Helical" evidence="8">
    <location>
        <begin position="147"/>
        <end position="164"/>
    </location>
</feature>
<feature type="transmembrane region" description="Helical" evidence="8">
    <location>
        <begin position="333"/>
        <end position="352"/>
    </location>
</feature>
<evidence type="ECO:0000256" key="7">
    <source>
        <dbReference type="ARBA" id="ARBA00023136"/>
    </source>
</evidence>
<proteinExistence type="inferred from homology"/>
<evidence type="ECO:0000256" key="1">
    <source>
        <dbReference type="ARBA" id="ARBA00004141"/>
    </source>
</evidence>
<evidence type="ECO:0000256" key="5">
    <source>
        <dbReference type="ARBA" id="ARBA00022692"/>
    </source>
</evidence>
<dbReference type="Proteomes" id="UP001527882">
    <property type="component" value="Unassembled WGS sequence"/>
</dbReference>
<keyword evidence="7 8" id="KW-0472">Membrane</keyword>
<keyword evidence="5 8" id="KW-0812">Transmembrane</keyword>
<dbReference type="Pfam" id="PF03845">
    <property type="entry name" value="Spore_permease"/>
    <property type="match status" value="1"/>
</dbReference>
<reference evidence="9 10" key="1">
    <citation type="submission" date="2022-12" db="EMBL/GenBank/DDBJ databases">
        <title>Draft genome sequence of Paenibacillus sp. dW9.</title>
        <authorList>
            <person name="Choi E.-W."/>
            <person name="Kim D.-U."/>
        </authorList>
    </citation>
    <scope>NUCLEOTIDE SEQUENCE [LARGE SCALE GENOMIC DNA]</scope>
    <source>
        <strain evidence="10">dW9</strain>
    </source>
</reference>
<dbReference type="EMBL" id="JAQAGZ010000002">
    <property type="protein sequence ID" value="MCZ8511548.1"/>
    <property type="molecule type" value="Genomic_DNA"/>
</dbReference>
<comment type="caution">
    <text evidence="9">The sequence shown here is derived from an EMBL/GenBank/DDBJ whole genome shotgun (WGS) entry which is preliminary data.</text>
</comment>